<evidence type="ECO:0000313" key="2">
    <source>
        <dbReference type="EMBL" id="AUS06226.1"/>
    </source>
</evidence>
<dbReference type="SUPFAM" id="SSF89796">
    <property type="entry name" value="CoA-transferase family III (CaiB/BaiF)"/>
    <property type="match status" value="1"/>
</dbReference>
<sequence>MLPLEGITVLEFAQFMAGPSAGLKMADLGARVIKIERPGSGEAGRQIALKNIFIDESSMVFHTANRNKQSYAANLKDPDDLEKVKKLIAQADVMTHNFRPGVMEKIGLDYDTVAAINPKMVYGVVSGYGPVGPWATKPGQDLLIQSLSGFVNLSGNEADEPTATGLATSDIFTGVHLVQGILAALIARNRTGKGSKVEVSLLESTLDIQFELLTTFLNDDKKIPKRAKKGNAHVYLEAPYGIYETKDGHISIALTPLDALAKAMNLQLPDAFQNPKVWYEKRNDIMAFLQEQLIKETSAHWLSIFEALDFRVSEVFDYKTLLNHEGYKILQMDQEVETSDGITMKTTRCPIRIDGNRIFNKKSAPKVGEDNALIEKEFNLS</sequence>
<evidence type="ECO:0000256" key="1">
    <source>
        <dbReference type="ARBA" id="ARBA00022679"/>
    </source>
</evidence>
<keyword evidence="3" id="KW-1185">Reference proteome</keyword>
<gene>
    <name evidence="2" type="ORF">C1A40_12545</name>
</gene>
<organism evidence="2 3">
    <name type="scientific">Pseudotamlana carrageenivorans</name>
    <dbReference type="NCBI Taxonomy" id="2069432"/>
    <lineage>
        <taxon>Bacteria</taxon>
        <taxon>Pseudomonadati</taxon>
        <taxon>Bacteroidota</taxon>
        <taxon>Flavobacteriia</taxon>
        <taxon>Flavobacteriales</taxon>
        <taxon>Flavobacteriaceae</taxon>
        <taxon>Pseudotamlana</taxon>
    </lineage>
</organism>
<accession>A0A2I7SJZ5</accession>
<dbReference type="Pfam" id="PF02515">
    <property type="entry name" value="CoA_transf_3"/>
    <property type="match status" value="1"/>
</dbReference>
<dbReference type="Gene3D" id="3.30.1540.10">
    <property type="entry name" value="formyl-coa transferase, domain 3"/>
    <property type="match status" value="1"/>
</dbReference>
<dbReference type="InterPro" id="IPR044855">
    <property type="entry name" value="CoA-Trfase_III_dom3_sf"/>
</dbReference>
<evidence type="ECO:0000313" key="3">
    <source>
        <dbReference type="Proteomes" id="UP000236592"/>
    </source>
</evidence>
<dbReference type="InterPro" id="IPR003673">
    <property type="entry name" value="CoA-Trfase_fam_III"/>
</dbReference>
<dbReference type="EMBL" id="CP025938">
    <property type="protein sequence ID" value="AUS06226.1"/>
    <property type="molecule type" value="Genomic_DNA"/>
</dbReference>
<keyword evidence="1" id="KW-0808">Transferase</keyword>
<proteinExistence type="predicted"/>
<dbReference type="OrthoDB" id="9797653at2"/>
<name>A0A2I7SJZ5_9FLAO</name>
<dbReference type="GO" id="GO:0008410">
    <property type="term" value="F:CoA-transferase activity"/>
    <property type="evidence" value="ECO:0007669"/>
    <property type="project" value="TreeGrafter"/>
</dbReference>
<dbReference type="InterPro" id="IPR023606">
    <property type="entry name" value="CoA-Trfase_III_dom_1_sf"/>
</dbReference>
<dbReference type="Proteomes" id="UP000236592">
    <property type="component" value="Chromosome"/>
</dbReference>
<dbReference type="RefSeq" id="WP_102996188.1">
    <property type="nucleotide sequence ID" value="NZ_CP025938.1"/>
</dbReference>
<reference evidence="3" key="1">
    <citation type="submission" date="2018-01" db="EMBL/GenBank/DDBJ databases">
        <title>Complete genome of Tamlana sp. UJ94.</title>
        <authorList>
            <person name="Jung J."/>
            <person name="Chung D."/>
            <person name="Bae S.S."/>
            <person name="Baek K."/>
        </authorList>
    </citation>
    <scope>NUCLEOTIDE SEQUENCE [LARGE SCALE GENOMIC DNA]</scope>
    <source>
        <strain evidence="3">UJ94</strain>
    </source>
</reference>
<dbReference type="PANTHER" id="PTHR48207">
    <property type="entry name" value="SUCCINATE--HYDROXYMETHYLGLUTARATE COA-TRANSFERASE"/>
    <property type="match status" value="1"/>
</dbReference>
<dbReference type="Gene3D" id="3.40.50.10540">
    <property type="entry name" value="Crotonobetainyl-coa:carnitine coa-transferase, domain 1"/>
    <property type="match status" value="1"/>
</dbReference>
<protein>
    <submittedName>
        <fullName evidence="2">Carnitine dehydratase</fullName>
    </submittedName>
</protein>
<dbReference type="KEGG" id="taj:C1A40_12545"/>
<dbReference type="PANTHER" id="PTHR48207:SF4">
    <property type="entry name" value="BLL6097 PROTEIN"/>
    <property type="match status" value="1"/>
</dbReference>
<dbReference type="AlphaFoldDB" id="A0A2I7SJZ5"/>
<dbReference type="InterPro" id="IPR050483">
    <property type="entry name" value="CoA-transferase_III_domain"/>
</dbReference>